<feature type="region of interest" description="Disordered" evidence="1">
    <location>
        <begin position="66"/>
        <end position="89"/>
    </location>
</feature>
<dbReference type="Pfam" id="PF19445">
    <property type="entry name" value="eIF3h_C"/>
    <property type="match status" value="1"/>
</dbReference>
<reference evidence="4 5" key="1">
    <citation type="submission" date="2018-11" db="EMBL/GenBank/DDBJ databases">
        <title>Genome sequence of Apiotrichum porosum DSM 27194.</title>
        <authorList>
            <person name="Aliyu H."/>
            <person name="Gorte O."/>
            <person name="Ochsenreither K."/>
        </authorList>
    </citation>
    <scope>NUCLEOTIDE SEQUENCE [LARGE SCALE GENOMIC DNA]</scope>
    <source>
        <strain evidence="4 5">DSM 27194</strain>
    </source>
</reference>
<keyword evidence="5" id="KW-1185">Reference proteome</keyword>
<dbReference type="AlphaFoldDB" id="A0A427XLS5"/>
<dbReference type="Proteomes" id="UP000279236">
    <property type="component" value="Unassembled WGS sequence"/>
</dbReference>
<dbReference type="OrthoDB" id="10265695at2759"/>
<evidence type="ECO:0000313" key="4">
    <source>
        <dbReference type="EMBL" id="RSH79879.1"/>
    </source>
</evidence>
<proteinExistence type="predicted"/>
<dbReference type="InterPro" id="IPR045810">
    <property type="entry name" value="eIF3h_C"/>
</dbReference>
<dbReference type="GO" id="GO:0008237">
    <property type="term" value="F:metallopeptidase activity"/>
    <property type="evidence" value="ECO:0007669"/>
    <property type="project" value="InterPro"/>
</dbReference>
<dbReference type="Gene3D" id="3.40.140.10">
    <property type="entry name" value="Cytidine Deaminase, domain 2"/>
    <property type="match status" value="1"/>
</dbReference>
<dbReference type="RefSeq" id="XP_028474988.1">
    <property type="nucleotide sequence ID" value="XM_028624820.1"/>
</dbReference>
<feature type="compositionally biased region" description="Basic and acidic residues" evidence="1">
    <location>
        <begin position="314"/>
        <end position="327"/>
    </location>
</feature>
<accession>A0A427XLS5</accession>
<feature type="domain" description="JAB1/MPN/MOV34 metalloenzyme" evidence="2">
    <location>
        <begin position="44"/>
        <end position="163"/>
    </location>
</feature>
<organism evidence="4 5">
    <name type="scientific">Apiotrichum porosum</name>
    <dbReference type="NCBI Taxonomy" id="105984"/>
    <lineage>
        <taxon>Eukaryota</taxon>
        <taxon>Fungi</taxon>
        <taxon>Dikarya</taxon>
        <taxon>Basidiomycota</taxon>
        <taxon>Agaricomycotina</taxon>
        <taxon>Tremellomycetes</taxon>
        <taxon>Trichosporonales</taxon>
        <taxon>Trichosporonaceae</taxon>
        <taxon>Apiotrichum</taxon>
    </lineage>
</organism>
<feature type="domain" description="eIF3h C-terminal" evidence="3">
    <location>
        <begin position="187"/>
        <end position="371"/>
    </location>
</feature>
<dbReference type="Pfam" id="PF01398">
    <property type="entry name" value="JAB"/>
    <property type="match status" value="1"/>
</dbReference>
<sequence length="383" mass="40516">MTSMAAAIAASLPAQVAPVAAPAPAPAKVPARMEGFLDVEAAREVESVNLNSLVFLKIMKHSTDILPPPPAQTYQQDRNQPPPTNLSSHPDALGILLGLDLDGVMEVEDSFSLPAGETSLGAHSYSTRLLNHLREVQTPESPVGVYLSTHNGGFVTRGAVDLMVAVEKAAGRGKAILIIHDASKAAAAGDLSIKAYKLSEGARDAAQKGKWDATSLAEHKLTSSTMLTTLPVNVASSTLVEAFLATLTTSAGTAAPSLSSPAVPLPPSFLPLVNPLPHSLPDYLSNTLDALTLHTHEANNLAFMTRQIAREKTKHEATIKEREEENARRRKTGQPELPVISAELRSGTKEPSRLEMLCLQGQVDGLAKSMGAEAGKGLVRCYL</sequence>
<gene>
    <name evidence="4" type="ORF">EHS24_009542</name>
</gene>
<comment type="caution">
    <text evidence="4">The sequence shown here is derived from an EMBL/GenBank/DDBJ whole genome shotgun (WGS) entry which is preliminary data.</text>
</comment>
<dbReference type="EMBL" id="RSCE01000009">
    <property type="protein sequence ID" value="RSH79879.1"/>
    <property type="molecule type" value="Genomic_DNA"/>
</dbReference>
<evidence type="ECO:0000256" key="1">
    <source>
        <dbReference type="SAM" id="MobiDB-lite"/>
    </source>
</evidence>
<name>A0A427XLS5_9TREE</name>
<dbReference type="STRING" id="105984.A0A427XLS5"/>
<evidence type="ECO:0000259" key="3">
    <source>
        <dbReference type="Pfam" id="PF19445"/>
    </source>
</evidence>
<evidence type="ECO:0000313" key="5">
    <source>
        <dbReference type="Proteomes" id="UP000279236"/>
    </source>
</evidence>
<dbReference type="InterPro" id="IPR000555">
    <property type="entry name" value="JAMM/MPN+_dom"/>
</dbReference>
<dbReference type="GeneID" id="39594085"/>
<evidence type="ECO:0008006" key="6">
    <source>
        <dbReference type="Google" id="ProtNLM"/>
    </source>
</evidence>
<protein>
    <recommendedName>
        <fullName evidence="6">EIF3h</fullName>
    </recommendedName>
</protein>
<feature type="region of interest" description="Disordered" evidence="1">
    <location>
        <begin position="314"/>
        <end position="348"/>
    </location>
</feature>
<evidence type="ECO:0000259" key="2">
    <source>
        <dbReference type="Pfam" id="PF01398"/>
    </source>
</evidence>